<evidence type="ECO:0000313" key="2">
    <source>
        <dbReference type="EMBL" id="JAH90986.1"/>
    </source>
</evidence>
<proteinExistence type="predicted"/>
<dbReference type="AlphaFoldDB" id="A0A0E9WL20"/>
<reference evidence="2" key="2">
    <citation type="journal article" date="2015" name="Fish Shellfish Immunol.">
        <title>Early steps in the European eel (Anguilla anguilla)-Vibrio vulnificus interaction in the gills: Role of the RtxA13 toxin.</title>
        <authorList>
            <person name="Callol A."/>
            <person name="Pajuelo D."/>
            <person name="Ebbesson L."/>
            <person name="Teles M."/>
            <person name="MacKenzie S."/>
            <person name="Amaro C."/>
        </authorList>
    </citation>
    <scope>NUCLEOTIDE SEQUENCE</scope>
</reference>
<sequence length="66" mass="7809">MRPITQILFKNGHLCKNQTRGRRNQSINQSHAPNPHPSHLNIDYALCIYDKYIYISSYPYSLYILQ</sequence>
<protein>
    <submittedName>
        <fullName evidence="2">Uncharacterized protein</fullName>
    </submittedName>
</protein>
<feature type="region of interest" description="Disordered" evidence="1">
    <location>
        <begin position="19"/>
        <end position="38"/>
    </location>
</feature>
<organism evidence="2">
    <name type="scientific">Anguilla anguilla</name>
    <name type="common">European freshwater eel</name>
    <name type="synonym">Muraena anguilla</name>
    <dbReference type="NCBI Taxonomy" id="7936"/>
    <lineage>
        <taxon>Eukaryota</taxon>
        <taxon>Metazoa</taxon>
        <taxon>Chordata</taxon>
        <taxon>Craniata</taxon>
        <taxon>Vertebrata</taxon>
        <taxon>Euteleostomi</taxon>
        <taxon>Actinopterygii</taxon>
        <taxon>Neopterygii</taxon>
        <taxon>Teleostei</taxon>
        <taxon>Anguilliformes</taxon>
        <taxon>Anguillidae</taxon>
        <taxon>Anguilla</taxon>
    </lineage>
</organism>
<evidence type="ECO:0000256" key="1">
    <source>
        <dbReference type="SAM" id="MobiDB-lite"/>
    </source>
</evidence>
<name>A0A0E9WL20_ANGAN</name>
<dbReference type="EMBL" id="GBXM01017591">
    <property type="protein sequence ID" value="JAH90986.1"/>
    <property type="molecule type" value="Transcribed_RNA"/>
</dbReference>
<accession>A0A0E9WL20</accession>
<reference evidence="2" key="1">
    <citation type="submission" date="2014-11" db="EMBL/GenBank/DDBJ databases">
        <authorList>
            <person name="Amaro Gonzalez C."/>
        </authorList>
    </citation>
    <scope>NUCLEOTIDE SEQUENCE</scope>
</reference>